<organism evidence="1">
    <name type="scientific">Solanum chacoense</name>
    <name type="common">Chaco potato</name>
    <dbReference type="NCBI Taxonomy" id="4108"/>
    <lineage>
        <taxon>Eukaryota</taxon>
        <taxon>Viridiplantae</taxon>
        <taxon>Streptophyta</taxon>
        <taxon>Embryophyta</taxon>
        <taxon>Tracheophyta</taxon>
        <taxon>Spermatophyta</taxon>
        <taxon>Magnoliopsida</taxon>
        <taxon>eudicotyledons</taxon>
        <taxon>Gunneridae</taxon>
        <taxon>Pentapetalae</taxon>
        <taxon>asterids</taxon>
        <taxon>lamiids</taxon>
        <taxon>Solanales</taxon>
        <taxon>Solanaceae</taxon>
        <taxon>Solanoideae</taxon>
        <taxon>Solaneae</taxon>
        <taxon>Solanum</taxon>
    </lineage>
</organism>
<reference evidence="1" key="1">
    <citation type="submission" date="2015-12" db="EMBL/GenBank/DDBJ databases">
        <title>Gene expression during late stages of embryo sac development: a critical building block for successful pollen-pistil interactions.</title>
        <authorList>
            <person name="Liu Y."/>
            <person name="Joly V."/>
            <person name="Sabar M."/>
            <person name="Matton D.P."/>
        </authorList>
    </citation>
    <scope>NUCLEOTIDE SEQUENCE</scope>
</reference>
<proteinExistence type="predicted"/>
<accession>A0A0V0I2F9</accession>
<evidence type="ECO:0000313" key="1">
    <source>
        <dbReference type="EMBL" id="JAP26724.1"/>
    </source>
</evidence>
<sequence>MSAVRLMTITGLKTNLNQQHVSSEIPFQPHNEKILSLYINYFSHEQQNRKTKKLKLVSLR</sequence>
<dbReference type="AlphaFoldDB" id="A0A0V0I2F9"/>
<dbReference type="EMBL" id="GEDG01011928">
    <property type="protein sequence ID" value="JAP26724.1"/>
    <property type="molecule type" value="Transcribed_RNA"/>
</dbReference>
<protein>
    <submittedName>
        <fullName evidence="1">Putative ovule protein</fullName>
    </submittedName>
</protein>
<name>A0A0V0I2F9_SOLCH</name>